<accession>A0ABT8KNX8</accession>
<dbReference type="InterPro" id="IPR032508">
    <property type="entry name" value="FecR_C"/>
</dbReference>
<reference evidence="4" key="1">
    <citation type="submission" date="2023-06" db="EMBL/GenBank/DDBJ databases">
        <title>Genomic of Parafulvivirga corallium.</title>
        <authorList>
            <person name="Wang G."/>
        </authorList>
    </citation>
    <scope>NUCLEOTIDE SEQUENCE</scope>
    <source>
        <strain evidence="4">BMA10</strain>
    </source>
</reference>
<evidence type="ECO:0000313" key="4">
    <source>
        <dbReference type="EMBL" id="MDN5202429.1"/>
    </source>
</evidence>
<dbReference type="PIRSF" id="PIRSF018266">
    <property type="entry name" value="FecR"/>
    <property type="match status" value="1"/>
</dbReference>
<evidence type="ECO:0000259" key="3">
    <source>
        <dbReference type="Pfam" id="PF16344"/>
    </source>
</evidence>
<evidence type="ECO:0000259" key="2">
    <source>
        <dbReference type="Pfam" id="PF04773"/>
    </source>
</evidence>
<keyword evidence="5" id="KW-1185">Reference proteome</keyword>
<sequence length="381" mass="43183">MSKTPIDFEIIWKQIHGTIDADEQEILATWLAESPQNKAYFDKVVNEYKGDSQPQKINEDLAWSKIRKKALKRSSTGRRWLYPAAASFLILCVSLLIWKINQPIVPLNEVADESEPIVPGSNKALLITSTGESIELDQNNSLNVDNGNISIYSDGESITYQDKSDEAFEEAKNTLVIPRGGKFSLTLSDGSRVWMNSATTLTYPVEFGSKDRVVELQGEAYFDIAHDPEKPFKVISKEQTTTVLGTKFNVSSYTDIITTTLVEGSVRVNVADQPIEILLEPGHQVSYNTKDRSANTNKVDTELYTAWKDNLFMFENQRLDVILNRLSRWYDVDVFYDNDAAKNVRFTGEIKCNEDIRFILGLIEKTQAVKFDIKKRTVIVK</sequence>
<evidence type="ECO:0000256" key="1">
    <source>
        <dbReference type="SAM" id="Phobius"/>
    </source>
</evidence>
<proteinExistence type="predicted"/>
<feature type="domain" description="Protein FecR C-terminal" evidence="3">
    <location>
        <begin position="312"/>
        <end position="380"/>
    </location>
</feature>
<dbReference type="InterPro" id="IPR006860">
    <property type="entry name" value="FecR"/>
</dbReference>
<dbReference type="Pfam" id="PF04773">
    <property type="entry name" value="FecR"/>
    <property type="match status" value="1"/>
</dbReference>
<evidence type="ECO:0000313" key="5">
    <source>
        <dbReference type="Proteomes" id="UP001172082"/>
    </source>
</evidence>
<dbReference type="PANTHER" id="PTHR30273:SF2">
    <property type="entry name" value="PROTEIN FECR"/>
    <property type="match status" value="1"/>
</dbReference>
<protein>
    <submittedName>
        <fullName evidence="4">DUF4974 domain-containing protein</fullName>
    </submittedName>
</protein>
<feature type="domain" description="FecR protein" evidence="2">
    <location>
        <begin position="175"/>
        <end position="267"/>
    </location>
</feature>
<keyword evidence="1" id="KW-0472">Membrane</keyword>
<organism evidence="4 5">
    <name type="scientific">Splendidivirga corallicola</name>
    <dbReference type="NCBI Taxonomy" id="3051826"/>
    <lineage>
        <taxon>Bacteria</taxon>
        <taxon>Pseudomonadati</taxon>
        <taxon>Bacteroidota</taxon>
        <taxon>Cytophagia</taxon>
        <taxon>Cytophagales</taxon>
        <taxon>Splendidivirgaceae</taxon>
        <taxon>Splendidivirga</taxon>
    </lineage>
</organism>
<feature type="transmembrane region" description="Helical" evidence="1">
    <location>
        <begin position="80"/>
        <end position="98"/>
    </location>
</feature>
<dbReference type="Gene3D" id="3.55.50.30">
    <property type="match status" value="1"/>
</dbReference>
<dbReference type="InterPro" id="IPR012373">
    <property type="entry name" value="Ferrdict_sens_TM"/>
</dbReference>
<dbReference type="Pfam" id="PF16344">
    <property type="entry name" value="FecR_C"/>
    <property type="match status" value="1"/>
</dbReference>
<comment type="caution">
    <text evidence="4">The sequence shown here is derived from an EMBL/GenBank/DDBJ whole genome shotgun (WGS) entry which is preliminary data.</text>
</comment>
<dbReference type="Gene3D" id="2.60.120.1440">
    <property type="match status" value="1"/>
</dbReference>
<dbReference type="EMBL" id="JAUJEA010000004">
    <property type="protein sequence ID" value="MDN5202429.1"/>
    <property type="molecule type" value="Genomic_DNA"/>
</dbReference>
<name>A0ABT8KNX8_9BACT</name>
<dbReference type="RefSeq" id="WP_346752453.1">
    <property type="nucleotide sequence ID" value="NZ_JAUJEA010000004.1"/>
</dbReference>
<keyword evidence="1" id="KW-1133">Transmembrane helix</keyword>
<gene>
    <name evidence="4" type="ORF">QQ008_13665</name>
</gene>
<dbReference type="Proteomes" id="UP001172082">
    <property type="component" value="Unassembled WGS sequence"/>
</dbReference>
<dbReference type="PANTHER" id="PTHR30273">
    <property type="entry name" value="PERIPLASMIC SIGNAL SENSOR AND SIGMA FACTOR ACTIVATOR FECR-RELATED"/>
    <property type="match status" value="1"/>
</dbReference>
<keyword evidence="1" id="KW-0812">Transmembrane</keyword>